<keyword evidence="3" id="KW-1185">Reference proteome</keyword>
<accession>A0A9W8LQE8</accession>
<sequence length="60" mass="6612">MLPKFLSINKEIEFSVSDEQIEELAVEPSSRTNARREDCSNPESIDESSSSGDHPLSATT</sequence>
<comment type="caution">
    <text evidence="2">The sequence shown here is derived from an EMBL/GenBank/DDBJ whole genome shotgun (WGS) entry which is preliminary data.</text>
</comment>
<reference evidence="2" key="1">
    <citation type="submission" date="2022-07" db="EMBL/GenBank/DDBJ databases">
        <title>Phylogenomic reconstructions and comparative analyses of Kickxellomycotina fungi.</title>
        <authorList>
            <person name="Reynolds N.K."/>
            <person name="Stajich J.E."/>
            <person name="Barry K."/>
            <person name="Grigoriev I.V."/>
            <person name="Crous P."/>
            <person name="Smith M.E."/>
        </authorList>
    </citation>
    <scope>NUCLEOTIDE SEQUENCE</scope>
    <source>
        <strain evidence="2">NRRL 1565</strain>
    </source>
</reference>
<evidence type="ECO:0000313" key="2">
    <source>
        <dbReference type="EMBL" id="KAJ2791292.1"/>
    </source>
</evidence>
<feature type="region of interest" description="Disordered" evidence="1">
    <location>
        <begin position="22"/>
        <end position="60"/>
    </location>
</feature>
<evidence type="ECO:0000256" key="1">
    <source>
        <dbReference type="SAM" id="MobiDB-lite"/>
    </source>
</evidence>
<dbReference type="EMBL" id="JANBUO010003347">
    <property type="protein sequence ID" value="KAJ2791292.1"/>
    <property type="molecule type" value="Genomic_DNA"/>
</dbReference>
<feature type="compositionally biased region" description="Low complexity" evidence="1">
    <location>
        <begin position="41"/>
        <end position="51"/>
    </location>
</feature>
<dbReference type="AlphaFoldDB" id="A0A9W8LQE8"/>
<proteinExistence type="predicted"/>
<protein>
    <submittedName>
        <fullName evidence="2">Uncharacterized protein</fullName>
    </submittedName>
</protein>
<organism evidence="2 3">
    <name type="scientific">Coemansia guatemalensis</name>
    <dbReference type="NCBI Taxonomy" id="2761395"/>
    <lineage>
        <taxon>Eukaryota</taxon>
        <taxon>Fungi</taxon>
        <taxon>Fungi incertae sedis</taxon>
        <taxon>Zoopagomycota</taxon>
        <taxon>Kickxellomycotina</taxon>
        <taxon>Kickxellomycetes</taxon>
        <taxon>Kickxellales</taxon>
        <taxon>Kickxellaceae</taxon>
        <taxon>Coemansia</taxon>
    </lineage>
</organism>
<gene>
    <name evidence="2" type="ORF">H4R20_006885</name>
</gene>
<name>A0A9W8LQE8_9FUNG</name>
<dbReference type="Proteomes" id="UP001140094">
    <property type="component" value="Unassembled WGS sequence"/>
</dbReference>
<evidence type="ECO:0000313" key="3">
    <source>
        <dbReference type="Proteomes" id="UP001140094"/>
    </source>
</evidence>